<protein>
    <submittedName>
        <fullName evidence="2">Uncharacterized protein</fullName>
    </submittedName>
</protein>
<feature type="transmembrane region" description="Helical" evidence="1">
    <location>
        <begin position="53"/>
        <end position="78"/>
    </location>
</feature>
<feature type="transmembrane region" description="Helical" evidence="1">
    <location>
        <begin position="20"/>
        <end position="41"/>
    </location>
</feature>
<keyword evidence="1" id="KW-0812">Transmembrane</keyword>
<evidence type="ECO:0000313" key="2">
    <source>
        <dbReference type="EMBL" id="CAA9339828.1"/>
    </source>
</evidence>
<dbReference type="EMBL" id="CADCTS010000501">
    <property type="protein sequence ID" value="CAA9339828.1"/>
    <property type="molecule type" value="Genomic_DNA"/>
</dbReference>
<reference evidence="2" key="1">
    <citation type="submission" date="2020-02" db="EMBL/GenBank/DDBJ databases">
        <authorList>
            <person name="Meier V. D."/>
        </authorList>
    </citation>
    <scope>NUCLEOTIDE SEQUENCE</scope>
    <source>
        <strain evidence="2">AVDCRST_MAG48</strain>
    </source>
</reference>
<keyword evidence="1" id="KW-0472">Membrane</keyword>
<name>A0A6J4LTY9_9ACTN</name>
<evidence type="ECO:0000256" key="1">
    <source>
        <dbReference type="SAM" id="Phobius"/>
    </source>
</evidence>
<organism evidence="2">
    <name type="scientific">uncultured Friedmanniella sp</name>
    <dbReference type="NCBI Taxonomy" id="335381"/>
    <lineage>
        <taxon>Bacteria</taxon>
        <taxon>Bacillati</taxon>
        <taxon>Actinomycetota</taxon>
        <taxon>Actinomycetes</taxon>
        <taxon>Propionibacteriales</taxon>
        <taxon>Nocardioidaceae</taxon>
        <taxon>Friedmanniella</taxon>
        <taxon>environmental samples</taxon>
    </lineage>
</organism>
<proteinExistence type="predicted"/>
<sequence length="82" mass="8552">MPTDDPGSADRERDTMRRAIVLLILGGLSLAMYVVGIVMMLSTGGVNDIPTPGFGVVGGMLAMFATVGVFVTGFVLMATEQD</sequence>
<gene>
    <name evidence="2" type="ORF">AVDCRST_MAG48-3575</name>
</gene>
<dbReference type="AlphaFoldDB" id="A0A6J4LTY9"/>
<accession>A0A6J4LTY9</accession>
<keyword evidence="1" id="KW-1133">Transmembrane helix</keyword>